<dbReference type="PANTHER" id="PTHR12463">
    <property type="entry name" value="OXYGENASE-RELATED"/>
    <property type="match status" value="1"/>
</dbReference>
<dbReference type="Gene3D" id="2.60.120.590">
    <property type="entry name" value="Alpha-ketoglutarate-dependent dioxygenase AlkB-like"/>
    <property type="match status" value="1"/>
</dbReference>
<evidence type="ECO:0000256" key="1">
    <source>
        <dbReference type="ARBA" id="ARBA00007879"/>
    </source>
</evidence>
<evidence type="ECO:0000313" key="2">
    <source>
        <dbReference type="EMBL" id="MCD7468584.1"/>
    </source>
</evidence>
<protein>
    <submittedName>
        <fullName evidence="2">Uncharacterized protein</fullName>
    </submittedName>
</protein>
<sequence>MKALNRLACPEAWWRSLHIQYSVPSVCQVAANETIPVSMEASELDIPGLYLIHDFISANEEGRSGSHLQEKHIGISYTELLAAVDTMHWKELAKRRVQHYGYEFQYSTRNVNTNQYLGELPSFLSQCPKMSLFQKLGYSEALLLDQLTVNEYPPGVGPDTLSDEEAQNSDKSSKFLRKAIYLPPRSMLLLSGKHVMHGTITFHTIRVLLLLLSFLASATIMEDSVRKGPCECEFPEYCDSQKQNSVAHILFYFLEQR</sequence>
<dbReference type="Proteomes" id="UP000823775">
    <property type="component" value="Unassembled WGS sequence"/>
</dbReference>
<keyword evidence="3" id="KW-1185">Reference proteome</keyword>
<organism evidence="2 3">
    <name type="scientific">Datura stramonium</name>
    <name type="common">Jimsonweed</name>
    <name type="synonym">Common thornapple</name>
    <dbReference type="NCBI Taxonomy" id="4076"/>
    <lineage>
        <taxon>Eukaryota</taxon>
        <taxon>Viridiplantae</taxon>
        <taxon>Streptophyta</taxon>
        <taxon>Embryophyta</taxon>
        <taxon>Tracheophyta</taxon>
        <taxon>Spermatophyta</taxon>
        <taxon>Magnoliopsida</taxon>
        <taxon>eudicotyledons</taxon>
        <taxon>Gunneridae</taxon>
        <taxon>Pentapetalae</taxon>
        <taxon>asterids</taxon>
        <taxon>lamiids</taxon>
        <taxon>Solanales</taxon>
        <taxon>Solanaceae</taxon>
        <taxon>Solanoideae</taxon>
        <taxon>Datureae</taxon>
        <taxon>Datura</taxon>
    </lineage>
</organism>
<dbReference type="InterPro" id="IPR032857">
    <property type="entry name" value="ALKBH4"/>
</dbReference>
<dbReference type="EMBL" id="JACEIK010001358">
    <property type="protein sequence ID" value="MCD7468584.1"/>
    <property type="molecule type" value="Genomic_DNA"/>
</dbReference>
<comment type="similarity">
    <text evidence="1">Belongs to the alkB family.</text>
</comment>
<proteinExistence type="inferred from homology"/>
<name>A0ABS8TAY5_DATST</name>
<accession>A0ABS8TAY5</accession>
<dbReference type="InterPro" id="IPR037151">
    <property type="entry name" value="AlkB-like_sf"/>
</dbReference>
<gene>
    <name evidence="2" type="ORF">HAX54_006944</name>
</gene>
<dbReference type="SUPFAM" id="SSF51197">
    <property type="entry name" value="Clavaminate synthase-like"/>
    <property type="match status" value="1"/>
</dbReference>
<dbReference type="PANTHER" id="PTHR12463:SF1">
    <property type="entry name" value="2-OXOGLUTARATE AND FE-DEPENDENT OXYGENASE FAMILY PROTEIN"/>
    <property type="match status" value="1"/>
</dbReference>
<comment type="caution">
    <text evidence="2">The sequence shown here is derived from an EMBL/GenBank/DDBJ whole genome shotgun (WGS) entry which is preliminary data.</text>
</comment>
<reference evidence="2 3" key="1">
    <citation type="journal article" date="2021" name="BMC Genomics">
        <title>Datura genome reveals duplications of psychoactive alkaloid biosynthetic genes and high mutation rate following tissue culture.</title>
        <authorList>
            <person name="Rajewski A."/>
            <person name="Carter-House D."/>
            <person name="Stajich J."/>
            <person name="Litt A."/>
        </authorList>
    </citation>
    <scope>NUCLEOTIDE SEQUENCE [LARGE SCALE GENOMIC DNA]</scope>
    <source>
        <strain evidence="2">AR-01</strain>
    </source>
</reference>
<evidence type="ECO:0000313" key="3">
    <source>
        <dbReference type="Proteomes" id="UP000823775"/>
    </source>
</evidence>